<organism evidence="3 4">
    <name type="scientific">Streptococcus ruminantium</name>
    <dbReference type="NCBI Taxonomy" id="1917441"/>
    <lineage>
        <taxon>Bacteria</taxon>
        <taxon>Bacillati</taxon>
        <taxon>Bacillota</taxon>
        <taxon>Bacilli</taxon>
        <taxon>Lactobacillales</taxon>
        <taxon>Streptococcaceae</taxon>
        <taxon>Streptococcus</taxon>
    </lineage>
</organism>
<sequence>MQKRLEKFESKLAQSEVDGILVTGQNNIYYLTGFWGTEATVFISGRRRLFVTDARYILIAKATVHDFDIIDSRFALEEIAKVIKEDGLETIGFDSEVTYSFYQSLTTVFADYQLVAMSHFIEDLRMIKDEKEIAAIRRACQISDQAFVDVLDFIKPGQTTEMDVNHFLDYRMRQLGAEGASFEFIVASGYRSAMPHGRASDKMIQSGETLTLDFGCYYQHYVSDMTRTIHIGHVTDQEREIYDVVLRANKTLIEQAKEGITYRDFDRIPREIISDAGYGANFTHGIGHGMGLDVHEYPYFGKSDETIKAGMVLTDEPGIYLDNQYGVRIEDDLLITEIDCEVLTLAPKELIVLK</sequence>
<dbReference type="Gene3D" id="3.40.350.10">
    <property type="entry name" value="Creatinase/prolidase N-terminal domain"/>
    <property type="match status" value="1"/>
</dbReference>
<dbReference type="PANTHER" id="PTHR46112">
    <property type="entry name" value="AMINOPEPTIDASE"/>
    <property type="match status" value="1"/>
</dbReference>
<keyword evidence="3" id="KW-0031">Aminopeptidase</keyword>
<feature type="domain" description="Peptidase M24" evidence="1">
    <location>
        <begin position="135"/>
        <end position="337"/>
    </location>
</feature>
<dbReference type="InterPro" id="IPR000994">
    <property type="entry name" value="Pept_M24"/>
</dbReference>
<dbReference type="AlphaFoldDB" id="A0A2Z5TQ01"/>
<dbReference type="RefSeq" id="WP_120172113.1">
    <property type="nucleotide sequence ID" value="NZ_AP018400.1"/>
</dbReference>
<dbReference type="EMBL" id="AP018400">
    <property type="protein sequence ID" value="BBA93239.1"/>
    <property type="molecule type" value="Genomic_DNA"/>
</dbReference>
<reference evidence="3 4" key="1">
    <citation type="journal article" date="2018" name="Genome Biol. Evol.">
        <title>Complete Genome Sequence of Streptococcus ruminantium sp. nov. GUT-187T (=DSM 104980T =JCM 31869T), the Type Strain of S. ruminantium, and Comparison with Genome Sequences of Streptococcus suis Strains.</title>
        <authorList>
            <person name="Tohya M."/>
            <person name="Sekizaki T."/>
            <person name="Miyoshi-Akiyama T."/>
        </authorList>
    </citation>
    <scope>NUCLEOTIDE SEQUENCE [LARGE SCALE GENOMIC DNA]</scope>
    <source>
        <strain evidence="3 4">GUT187T</strain>
    </source>
</reference>
<keyword evidence="3" id="KW-0645">Protease</keyword>
<dbReference type="SUPFAM" id="SSF55920">
    <property type="entry name" value="Creatinase/aminopeptidase"/>
    <property type="match status" value="1"/>
</dbReference>
<dbReference type="Pfam" id="PF00557">
    <property type="entry name" value="Peptidase_M24"/>
    <property type="match status" value="1"/>
</dbReference>
<feature type="domain" description="Creatinase N-terminal" evidence="2">
    <location>
        <begin position="4"/>
        <end position="127"/>
    </location>
</feature>
<dbReference type="PANTHER" id="PTHR46112:SF3">
    <property type="entry name" value="AMINOPEPTIDASE YPDF"/>
    <property type="match status" value="1"/>
</dbReference>
<dbReference type="InterPro" id="IPR036005">
    <property type="entry name" value="Creatinase/aminopeptidase-like"/>
</dbReference>
<proteinExistence type="predicted"/>
<dbReference type="InterPro" id="IPR050659">
    <property type="entry name" value="Peptidase_M24B"/>
</dbReference>
<dbReference type="Gene3D" id="3.90.230.10">
    <property type="entry name" value="Creatinase/methionine aminopeptidase superfamily"/>
    <property type="match status" value="1"/>
</dbReference>
<dbReference type="Pfam" id="PF01321">
    <property type="entry name" value="Creatinase_N"/>
    <property type="match status" value="1"/>
</dbReference>
<dbReference type="GeneID" id="52230153"/>
<protein>
    <submittedName>
        <fullName evidence="3">Aminopeptidase P family protein</fullName>
    </submittedName>
</protein>
<dbReference type="Proteomes" id="UP000269331">
    <property type="component" value="Chromosome"/>
</dbReference>
<dbReference type="OrthoDB" id="9806388at2"/>
<keyword evidence="3" id="KW-0378">Hydrolase</keyword>
<evidence type="ECO:0000259" key="1">
    <source>
        <dbReference type="Pfam" id="PF00557"/>
    </source>
</evidence>
<dbReference type="InterPro" id="IPR000587">
    <property type="entry name" value="Creatinase_N"/>
</dbReference>
<evidence type="ECO:0000259" key="2">
    <source>
        <dbReference type="Pfam" id="PF01321"/>
    </source>
</evidence>
<dbReference type="CDD" id="cd01092">
    <property type="entry name" value="APP-like"/>
    <property type="match status" value="1"/>
</dbReference>
<evidence type="ECO:0000313" key="3">
    <source>
        <dbReference type="EMBL" id="BBA93239.1"/>
    </source>
</evidence>
<dbReference type="InterPro" id="IPR029149">
    <property type="entry name" value="Creatin/AminoP/Spt16_N"/>
</dbReference>
<dbReference type="GO" id="GO:0004177">
    <property type="term" value="F:aminopeptidase activity"/>
    <property type="evidence" value="ECO:0007669"/>
    <property type="project" value="UniProtKB-KW"/>
</dbReference>
<evidence type="ECO:0000313" key="4">
    <source>
        <dbReference type="Proteomes" id="UP000269331"/>
    </source>
</evidence>
<gene>
    <name evidence="3" type="ORF">SR187_8180</name>
</gene>
<accession>A0A2Z5TQ01</accession>
<name>A0A2Z5TQ01_9STRE</name>
<dbReference type="SUPFAM" id="SSF53092">
    <property type="entry name" value="Creatinase/prolidase N-terminal domain"/>
    <property type="match status" value="1"/>
</dbReference>
<dbReference type="KEGG" id="srq:SR187_8180"/>